<gene>
    <name evidence="1" type="ORF">CCAP1982_LOCUS7070</name>
</gene>
<sequence>MSWRVRRFLKQVREQKEEEKVIEKEVASKSIENNDCSTITNSCSDICTDRSPSCQGRYVNWMSRHTDLATQPWCCISDLIHFCDKYEYQSFGLSDTSTINNIVAEVKALLSVGQAPFDIRKRFPGNIHNPENLWICIGSCPGVEYHLKKILSVFRKPLVPLPADKLRVARQNFHMAVAQLRLDISARISAVNLYDRNIFESEYHLHWEDEAE</sequence>
<dbReference type="GO" id="GO:0005198">
    <property type="term" value="F:structural molecule activity"/>
    <property type="evidence" value="ECO:0007669"/>
    <property type="project" value="InterPro"/>
</dbReference>
<dbReference type="AlphaFoldDB" id="A0A811UL66"/>
<evidence type="ECO:0000313" key="1">
    <source>
        <dbReference type="EMBL" id="CAD6998475.1"/>
    </source>
</evidence>
<comment type="caution">
    <text evidence="1">The sequence shown here is derived from an EMBL/GenBank/DDBJ whole genome shotgun (WGS) entry which is preliminary data.</text>
</comment>
<reference evidence="1" key="1">
    <citation type="submission" date="2020-11" db="EMBL/GenBank/DDBJ databases">
        <authorList>
            <person name="Whitehead M."/>
        </authorList>
    </citation>
    <scope>NUCLEOTIDE SEQUENCE</scope>
    <source>
        <strain evidence="1">EGII</strain>
    </source>
</reference>
<proteinExistence type="predicted"/>
<dbReference type="OrthoDB" id="8047993at2759"/>
<dbReference type="EMBL" id="CAJHJT010000012">
    <property type="protein sequence ID" value="CAD6998475.1"/>
    <property type="molecule type" value="Genomic_DNA"/>
</dbReference>
<accession>A0A811UL66</accession>
<protein>
    <submittedName>
        <fullName evidence="1">(Mediterranean fruit fly) hypothetical protein</fullName>
    </submittedName>
</protein>
<dbReference type="Proteomes" id="UP000606786">
    <property type="component" value="Unassembled WGS sequence"/>
</dbReference>
<dbReference type="Pfam" id="PF00721">
    <property type="entry name" value="TMV_coat"/>
    <property type="match status" value="1"/>
</dbReference>
<name>A0A811UL66_CERCA</name>
<dbReference type="KEGG" id="ccat:101462166"/>
<evidence type="ECO:0000313" key="2">
    <source>
        <dbReference type="Proteomes" id="UP000606786"/>
    </source>
</evidence>
<organism evidence="1 2">
    <name type="scientific">Ceratitis capitata</name>
    <name type="common">Mediterranean fruit fly</name>
    <name type="synonym">Tephritis capitata</name>
    <dbReference type="NCBI Taxonomy" id="7213"/>
    <lineage>
        <taxon>Eukaryota</taxon>
        <taxon>Metazoa</taxon>
        <taxon>Ecdysozoa</taxon>
        <taxon>Arthropoda</taxon>
        <taxon>Hexapoda</taxon>
        <taxon>Insecta</taxon>
        <taxon>Pterygota</taxon>
        <taxon>Neoptera</taxon>
        <taxon>Endopterygota</taxon>
        <taxon>Diptera</taxon>
        <taxon>Brachycera</taxon>
        <taxon>Muscomorpha</taxon>
        <taxon>Tephritoidea</taxon>
        <taxon>Tephritidae</taxon>
        <taxon>Ceratitis</taxon>
        <taxon>Ceratitis</taxon>
    </lineage>
</organism>
<dbReference type="InterPro" id="IPR001337">
    <property type="entry name" value="TMV-like_coat"/>
</dbReference>
<keyword evidence="2" id="KW-1185">Reference proteome</keyword>